<gene>
    <name evidence="1" type="ORF">IE53DRAFT_388500</name>
</gene>
<proteinExistence type="predicted"/>
<evidence type="ECO:0000313" key="1">
    <source>
        <dbReference type="EMBL" id="PWN49310.1"/>
    </source>
</evidence>
<protein>
    <submittedName>
        <fullName evidence="1">Uncharacterized protein</fullName>
    </submittedName>
</protein>
<dbReference type="EMBL" id="KZ820069">
    <property type="protein sequence ID" value="PWN49310.1"/>
    <property type="molecule type" value="Genomic_DNA"/>
</dbReference>
<sequence>MADQRRSTPPQGSDPSSSRTIQVDNDDQPHPLTSTPKRNRRIGQLQSQAQPLPQVVPQPPSPRSNQSRPLPLTQNVNSPAGGSKPPTRARAAPGDKASTSSTPTDRVSLVTTFRSLEREIRELRDQVSRERSERKALVDQVGKKGKGKSLDEEETSKLESFLAGLDDDAITSLLMAPSSTLVNILGGRGSTLTALRDQQIHIPALSAGIEGTGTGLEIDLGLNHAGRGRKRKRNRETREAGREPDYDRPGPDPTTSQDQLGVAAEVNQKEWIRNWLRSRKERTGSLLDHLASFTDFEMDEASWDQSHPLGSVVVRGKVLGLEGCKLTFDVEQQGGGSGQGQTRDSPRLSNLRADLPREIKEALLVGGHLERLLAKSDLPALMISIRTLLPLAKSRRLLFHSLSMKYSKLCRTWIDALSSEGVRISETTSNLVAGGKDSNARVIPKGMLDPHFAEELRFENDKGAELSLRFAVGFDRFGNASVELDMIPNLPSSVKRDPNAKQILSEFSSKFKRLVRNSSGPSNMSSNLFRSICLVVDSFYGLEH</sequence>
<reference evidence="1 2" key="1">
    <citation type="journal article" date="2018" name="Mol. Biol. Evol.">
        <title>Broad Genomic Sampling Reveals a Smut Pathogenic Ancestry of the Fungal Clade Ustilaginomycotina.</title>
        <authorList>
            <person name="Kijpornyongpan T."/>
            <person name="Mondo S.J."/>
            <person name="Barry K."/>
            <person name="Sandor L."/>
            <person name="Lee J."/>
            <person name="Lipzen A."/>
            <person name="Pangilinan J."/>
            <person name="LaButti K."/>
            <person name="Hainaut M."/>
            <person name="Henrissat B."/>
            <person name="Grigoriev I.V."/>
            <person name="Spatafora J.W."/>
            <person name="Aime M.C."/>
        </authorList>
    </citation>
    <scope>NUCLEOTIDE SEQUENCE [LARGE SCALE GENOMIC DNA]</scope>
    <source>
        <strain evidence="1 2">SA 807</strain>
    </source>
</reference>
<name>A0ACD0NU23_9BASI</name>
<evidence type="ECO:0000313" key="2">
    <source>
        <dbReference type="Proteomes" id="UP000245626"/>
    </source>
</evidence>
<accession>A0ACD0NU23</accession>
<dbReference type="Proteomes" id="UP000245626">
    <property type="component" value="Unassembled WGS sequence"/>
</dbReference>
<organism evidence="1 2">
    <name type="scientific">Violaceomyces palustris</name>
    <dbReference type="NCBI Taxonomy" id="1673888"/>
    <lineage>
        <taxon>Eukaryota</taxon>
        <taxon>Fungi</taxon>
        <taxon>Dikarya</taxon>
        <taxon>Basidiomycota</taxon>
        <taxon>Ustilaginomycotina</taxon>
        <taxon>Ustilaginomycetes</taxon>
        <taxon>Violaceomycetales</taxon>
        <taxon>Violaceomycetaceae</taxon>
        <taxon>Violaceomyces</taxon>
    </lineage>
</organism>
<keyword evidence="2" id="KW-1185">Reference proteome</keyword>